<sequence>MPQPWERQETVRPEAEQSARGGLGVALVLFGRWRAWRLRLQTRQALRHLSDEQLRDIGLSRAQARTEVERPFWTLW</sequence>
<dbReference type="AlphaFoldDB" id="A0AA42MZX7"/>
<comment type="caution">
    <text evidence="2">The sequence shown here is derived from an EMBL/GenBank/DDBJ whole genome shotgun (WGS) entry which is preliminary data.</text>
</comment>
<dbReference type="InterPro" id="IPR009506">
    <property type="entry name" value="YjiS-like"/>
</dbReference>
<dbReference type="EMBL" id="JAOBYN010000003">
    <property type="protein sequence ID" value="MDH1053974.1"/>
    <property type="molecule type" value="Genomic_DNA"/>
</dbReference>
<evidence type="ECO:0000313" key="2">
    <source>
        <dbReference type="EMBL" id="MDH1053974.1"/>
    </source>
</evidence>
<accession>A0AA42MZX7</accession>
<evidence type="ECO:0000259" key="1">
    <source>
        <dbReference type="Pfam" id="PF06568"/>
    </source>
</evidence>
<name>A0AA42MZX7_AQUAC</name>
<dbReference type="Pfam" id="PF06568">
    <property type="entry name" value="YjiS-like"/>
    <property type="match status" value="1"/>
</dbReference>
<organism evidence="2 3">
    <name type="scientific">Aquipseudomonas alcaligenes</name>
    <name type="common">Pseudomonas alcaligenes</name>
    <dbReference type="NCBI Taxonomy" id="43263"/>
    <lineage>
        <taxon>Bacteria</taxon>
        <taxon>Pseudomonadati</taxon>
        <taxon>Pseudomonadota</taxon>
        <taxon>Gammaproteobacteria</taxon>
        <taxon>Pseudomonadales</taxon>
        <taxon>Pseudomonadaceae</taxon>
        <taxon>Aquipseudomonas</taxon>
    </lineage>
</organism>
<protein>
    <submittedName>
        <fullName evidence="2">DUF1127 domain-containing protein</fullName>
    </submittedName>
</protein>
<dbReference type="Proteomes" id="UP001158730">
    <property type="component" value="Unassembled WGS sequence"/>
</dbReference>
<dbReference type="RefSeq" id="WP_280053030.1">
    <property type="nucleotide sequence ID" value="NZ_JAOBYN010000003.1"/>
</dbReference>
<reference evidence="2" key="1">
    <citation type="submission" date="2022-09" db="EMBL/GenBank/DDBJ databases">
        <title>Intensive care unit water sources are persistently colonized with multi-drug resistant bacteria and are the site of extensive horizontal gene transfer of antibiotic resistance genes.</title>
        <authorList>
            <person name="Diorio-Toth L."/>
        </authorList>
    </citation>
    <scope>NUCLEOTIDE SEQUENCE</scope>
    <source>
        <strain evidence="2">GD03990</strain>
    </source>
</reference>
<proteinExistence type="predicted"/>
<feature type="domain" description="YjiS-like" evidence="1">
    <location>
        <begin position="29"/>
        <end position="65"/>
    </location>
</feature>
<gene>
    <name evidence="2" type="ORF">N5C05_04265</name>
</gene>
<evidence type="ECO:0000313" key="3">
    <source>
        <dbReference type="Proteomes" id="UP001158730"/>
    </source>
</evidence>